<gene>
    <name evidence="12" type="ORF">EHS25_007269</name>
</gene>
<keyword evidence="6 10" id="KW-0560">Oxidoreductase</keyword>
<comment type="caution">
    <text evidence="12">The sequence shown here is derived from an EMBL/GenBank/DDBJ whole genome shotgun (WGS) entry which is preliminary data.</text>
</comment>
<feature type="binding site" description="axial binding residue" evidence="9">
    <location>
        <position position="522"/>
    </location>
    <ligand>
        <name>heme</name>
        <dbReference type="ChEBI" id="CHEBI:30413"/>
    </ligand>
    <ligandPart>
        <name>Fe</name>
        <dbReference type="ChEBI" id="CHEBI:18248"/>
    </ligandPart>
</feature>
<evidence type="ECO:0000256" key="8">
    <source>
        <dbReference type="ARBA" id="ARBA00023033"/>
    </source>
</evidence>
<evidence type="ECO:0000256" key="7">
    <source>
        <dbReference type="ARBA" id="ARBA00023004"/>
    </source>
</evidence>
<evidence type="ECO:0000256" key="10">
    <source>
        <dbReference type="RuleBase" id="RU000461"/>
    </source>
</evidence>
<evidence type="ECO:0000256" key="9">
    <source>
        <dbReference type="PIRSR" id="PIRSR602401-1"/>
    </source>
</evidence>
<dbReference type="STRING" id="1890683.A0A427XN44"/>
<dbReference type="InterPro" id="IPR036396">
    <property type="entry name" value="Cyt_P450_sf"/>
</dbReference>
<evidence type="ECO:0000256" key="5">
    <source>
        <dbReference type="ARBA" id="ARBA00022723"/>
    </source>
</evidence>
<evidence type="ECO:0000256" key="6">
    <source>
        <dbReference type="ARBA" id="ARBA00023002"/>
    </source>
</evidence>
<dbReference type="SUPFAM" id="SSF48264">
    <property type="entry name" value="Cytochrome P450"/>
    <property type="match status" value="1"/>
</dbReference>
<dbReference type="InterPro" id="IPR050121">
    <property type="entry name" value="Cytochrome_P450_monoxygenase"/>
</dbReference>
<evidence type="ECO:0000256" key="3">
    <source>
        <dbReference type="ARBA" id="ARBA00010617"/>
    </source>
</evidence>
<dbReference type="Gene3D" id="1.10.630.10">
    <property type="entry name" value="Cytochrome P450"/>
    <property type="match status" value="1"/>
</dbReference>
<dbReference type="AlphaFoldDB" id="A0A427XN44"/>
<dbReference type="Proteomes" id="UP000279259">
    <property type="component" value="Unassembled WGS sequence"/>
</dbReference>
<evidence type="ECO:0000313" key="12">
    <source>
        <dbReference type="EMBL" id="RSH80164.1"/>
    </source>
</evidence>
<comment type="similarity">
    <text evidence="3 10">Belongs to the cytochrome P450 family.</text>
</comment>
<dbReference type="PROSITE" id="PS00086">
    <property type="entry name" value="CYTOCHROME_P450"/>
    <property type="match status" value="1"/>
</dbReference>
<keyword evidence="5 9" id="KW-0479">Metal-binding</keyword>
<evidence type="ECO:0000256" key="1">
    <source>
        <dbReference type="ARBA" id="ARBA00001971"/>
    </source>
</evidence>
<dbReference type="OrthoDB" id="1470350at2759"/>
<evidence type="ECO:0000256" key="2">
    <source>
        <dbReference type="ARBA" id="ARBA00005179"/>
    </source>
</evidence>
<dbReference type="GO" id="GO:0020037">
    <property type="term" value="F:heme binding"/>
    <property type="evidence" value="ECO:0007669"/>
    <property type="project" value="InterPro"/>
</dbReference>
<organism evidence="12 13">
    <name type="scientific">Saitozyma podzolica</name>
    <dbReference type="NCBI Taxonomy" id="1890683"/>
    <lineage>
        <taxon>Eukaryota</taxon>
        <taxon>Fungi</taxon>
        <taxon>Dikarya</taxon>
        <taxon>Basidiomycota</taxon>
        <taxon>Agaricomycotina</taxon>
        <taxon>Tremellomycetes</taxon>
        <taxon>Tremellales</taxon>
        <taxon>Trimorphomycetaceae</taxon>
        <taxon>Saitozyma</taxon>
    </lineage>
</organism>
<dbReference type="PRINTS" id="PR00385">
    <property type="entry name" value="P450"/>
</dbReference>
<keyword evidence="8 10" id="KW-0503">Monooxygenase</keyword>
<dbReference type="EMBL" id="RSCD01000036">
    <property type="protein sequence ID" value="RSH80164.1"/>
    <property type="molecule type" value="Genomic_DNA"/>
</dbReference>
<evidence type="ECO:0008006" key="14">
    <source>
        <dbReference type="Google" id="ProtNLM"/>
    </source>
</evidence>
<dbReference type="InterPro" id="IPR017972">
    <property type="entry name" value="Cyt_P450_CS"/>
</dbReference>
<dbReference type="InterPro" id="IPR002401">
    <property type="entry name" value="Cyt_P450_E_grp-I"/>
</dbReference>
<reference evidence="12 13" key="1">
    <citation type="submission" date="2018-11" db="EMBL/GenBank/DDBJ databases">
        <title>Genome sequence of Saitozyma podzolica DSM 27192.</title>
        <authorList>
            <person name="Aliyu H."/>
            <person name="Gorte O."/>
            <person name="Ochsenreither K."/>
        </authorList>
    </citation>
    <scope>NUCLEOTIDE SEQUENCE [LARGE SCALE GENOMIC DNA]</scope>
    <source>
        <strain evidence="12 13">DSM 27192</strain>
    </source>
</reference>
<sequence>MASRKSSPLSPRTGNGARRHLRQSGSSTALRRVPHYHSHSLPVSKHPSSKSHRPSCKGSAVPPGTFSFFLSQICQRLGLLRPGSTLHRWLNMGRPVGYDIHKEMGDVFVTANPYGLTLIVADPKVIAHINSKREQFPKPPNHAEIINIYGRNAINTDGEVWRLHRRMNGHVSSERIQGLVWTEGIKQAKMMMESWHVANITSRGDDSNSMLVPDPLDDFLRLSLHVITGSAYGMPLAWNEDPPCTVSTQLSYRHSLEQVTAHLLPIFMIPHWVLRLAIPGTRWSRAWDAYNAFGGYMKGLVNRTSAKMKSGEIEEETILTVLLDASRVEDELVGRTLTESEVLGNSFVMLIAGHEATADTLLYATLLLAQYPAFQEQVLGEIDRIHEQVKVGGRVQPEYEVDFGEAKWLLALMYETLRLYTPTGATTKLSVIDQPIVFKGTTHLIPKGTRISVNGTGVHFNPEVWGPNPKQFNPYRWLGEEYGKSASTKRSEAPTSPPSPGLEVFKPARGTYLPFSEGARGCPGKKYATVEFVAVLVTILRDHRSLCPAGSSILTFHIPEVWKGSAVPLKQHWHHSVAPVLTAYPVHQLSSHVWRHIDCEKAAEWTPKALSPRGIARAHAKFPTRVGADLQNSSGPCRRLLTLINHQVG</sequence>
<protein>
    <recommendedName>
        <fullName evidence="14">Cytochrome P450-dit2</fullName>
    </recommendedName>
</protein>
<keyword evidence="4 9" id="KW-0349">Heme</keyword>
<dbReference type="InterPro" id="IPR001128">
    <property type="entry name" value="Cyt_P450"/>
</dbReference>
<dbReference type="GO" id="GO:0005506">
    <property type="term" value="F:iron ion binding"/>
    <property type="evidence" value="ECO:0007669"/>
    <property type="project" value="InterPro"/>
</dbReference>
<comment type="pathway">
    <text evidence="2">Secondary metabolite biosynthesis.</text>
</comment>
<dbReference type="GO" id="GO:0016705">
    <property type="term" value="F:oxidoreductase activity, acting on paired donors, with incorporation or reduction of molecular oxygen"/>
    <property type="evidence" value="ECO:0007669"/>
    <property type="project" value="InterPro"/>
</dbReference>
<name>A0A427XN44_9TREE</name>
<evidence type="ECO:0000313" key="13">
    <source>
        <dbReference type="Proteomes" id="UP000279259"/>
    </source>
</evidence>
<dbReference type="GO" id="GO:0004497">
    <property type="term" value="F:monooxygenase activity"/>
    <property type="evidence" value="ECO:0007669"/>
    <property type="project" value="UniProtKB-KW"/>
</dbReference>
<comment type="cofactor">
    <cofactor evidence="1 9">
        <name>heme</name>
        <dbReference type="ChEBI" id="CHEBI:30413"/>
    </cofactor>
</comment>
<dbReference type="PRINTS" id="PR00463">
    <property type="entry name" value="EP450I"/>
</dbReference>
<feature type="compositionally biased region" description="Polar residues" evidence="11">
    <location>
        <begin position="1"/>
        <end position="13"/>
    </location>
</feature>
<keyword evidence="13" id="KW-1185">Reference proteome</keyword>
<proteinExistence type="inferred from homology"/>
<evidence type="ECO:0000256" key="4">
    <source>
        <dbReference type="ARBA" id="ARBA00022617"/>
    </source>
</evidence>
<accession>A0A427XN44</accession>
<evidence type="ECO:0000256" key="11">
    <source>
        <dbReference type="SAM" id="MobiDB-lite"/>
    </source>
</evidence>
<dbReference type="PANTHER" id="PTHR24305:SF166">
    <property type="entry name" value="CYTOCHROME P450 12A4, MITOCHONDRIAL-RELATED"/>
    <property type="match status" value="1"/>
</dbReference>
<keyword evidence="7 9" id="KW-0408">Iron</keyword>
<feature type="region of interest" description="Disordered" evidence="11">
    <location>
        <begin position="1"/>
        <end position="58"/>
    </location>
</feature>
<dbReference type="Pfam" id="PF00067">
    <property type="entry name" value="p450"/>
    <property type="match status" value="1"/>
</dbReference>
<dbReference type="PANTHER" id="PTHR24305">
    <property type="entry name" value="CYTOCHROME P450"/>
    <property type="match status" value="1"/>
</dbReference>